<feature type="region of interest" description="Disordered" evidence="1">
    <location>
        <begin position="203"/>
        <end position="233"/>
    </location>
</feature>
<dbReference type="SUPFAM" id="SSF55811">
    <property type="entry name" value="Nudix"/>
    <property type="match status" value="1"/>
</dbReference>
<feature type="domain" description="Nudix hydrolase" evidence="2">
    <location>
        <begin position="42"/>
        <end position="180"/>
    </location>
</feature>
<feature type="compositionally biased region" description="Low complexity" evidence="1">
    <location>
        <begin position="214"/>
        <end position="224"/>
    </location>
</feature>
<dbReference type="PROSITE" id="PS51462">
    <property type="entry name" value="NUDIX"/>
    <property type="match status" value="1"/>
</dbReference>
<dbReference type="InterPro" id="IPR015797">
    <property type="entry name" value="NUDIX_hydrolase-like_dom_sf"/>
</dbReference>
<dbReference type="Pfam" id="PF00293">
    <property type="entry name" value="NUDIX"/>
    <property type="match status" value="1"/>
</dbReference>
<evidence type="ECO:0000259" key="2">
    <source>
        <dbReference type="PROSITE" id="PS51462"/>
    </source>
</evidence>
<accession>A0A1Y2B656</accession>
<sequence length="342" mass="37731">MSSRHPRPIESLLLPLKPESLQCLHRFMEYERSPPVGRIPKRRSAAVAVILFVGRLGDLYVLLSTRAGNMRSYAHDTALPGGKYEEGDEDEEGTARREAWEEIGLPMDRDTVRKLCLLDLFLTGNGLIVTPVVFLVTDNSLNPILNPQEVTNLFSMPLSAFLHTRPSRIPGWHFGISTRITPASPESLSPPPSVDYAQDVVQSETNTRTRKGTRNGNGNASVNGNGKGNENGITKSVTVTSSYYGYRDVKWGQGIVRMHRFLTGREGGGEGVKPVYGLTAAILIHAARIGYAKEPEFDLLAPGQLSMQQRIQWDINNGQGPLARAVQIEGLKDDWVDTKSKL</sequence>
<dbReference type="InterPro" id="IPR045121">
    <property type="entry name" value="CoAse"/>
</dbReference>
<protein>
    <submittedName>
        <fullName evidence="3">NUDIX hydrolase domain-like protein</fullName>
    </submittedName>
</protein>
<comment type="caution">
    <text evidence="3">The sequence shown here is derived from an EMBL/GenBank/DDBJ whole genome shotgun (WGS) entry which is preliminary data.</text>
</comment>
<gene>
    <name evidence="3" type="ORF">BCR39DRAFT_529208</name>
</gene>
<evidence type="ECO:0000313" key="4">
    <source>
        <dbReference type="Proteomes" id="UP000193986"/>
    </source>
</evidence>
<keyword evidence="3" id="KW-0378">Hydrolase</keyword>
<dbReference type="AlphaFoldDB" id="A0A1Y2B656"/>
<dbReference type="InParanoid" id="A0A1Y2B656"/>
<dbReference type="InterPro" id="IPR000086">
    <property type="entry name" value="NUDIX_hydrolase_dom"/>
</dbReference>
<dbReference type="PANTHER" id="PTHR12992:SF45">
    <property type="entry name" value="NUDIX HYDROLASE DOMAIN-CONTAINING PROTEIN"/>
    <property type="match status" value="1"/>
</dbReference>
<evidence type="ECO:0000313" key="3">
    <source>
        <dbReference type="EMBL" id="ORY30329.1"/>
    </source>
</evidence>
<dbReference type="CDD" id="cd03426">
    <property type="entry name" value="NUDIX_CoAse_Nudt7"/>
    <property type="match status" value="1"/>
</dbReference>
<proteinExistence type="predicted"/>
<dbReference type="EMBL" id="MCFC01000020">
    <property type="protein sequence ID" value="ORY30329.1"/>
    <property type="molecule type" value="Genomic_DNA"/>
</dbReference>
<organism evidence="3 4">
    <name type="scientific">Naematelia encephala</name>
    <dbReference type="NCBI Taxonomy" id="71784"/>
    <lineage>
        <taxon>Eukaryota</taxon>
        <taxon>Fungi</taxon>
        <taxon>Dikarya</taxon>
        <taxon>Basidiomycota</taxon>
        <taxon>Agaricomycotina</taxon>
        <taxon>Tremellomycetes</taxon>
        <taxon>Tremellales</taxon>
        <taxon>Naemateliaceae</taxon>
        <taxon>Naematelia</taxon>
    </lineage>
</organism>
<dbReference type="STRING" id="71784.A0A1Y2B656"/>
<name>A0A1Y2B656_9TREE</name>
<dbReference type="PANTHER" id="PTHR12992">
    <property type="entry name" value="NUDIX HYDROLASE"/>
    <property type="match status" value="1"/>
</dbReference>
<dbReference type="OrthoDB" id="10260614at2759"/>
<evidence type="ECO:0000256" key="1">
    <source>
        <dbReference type="SAM" id="MobiDB-lite"/>
    </source>
</evidence>
<reference evidence="3 4" key="1">
    <citation type="submission" date="2016-07" db="EMBL/GenBank/DDBJ databases">
        <title>Pervasive Adenine N6-methylation of Active Genes in Fungi.</title>
        <authorList>
            <consortium name="DOE Joint Genome Institute"/>
            <person name="Mondo S.J."/>
            <person name="Dannebaum R.O."/>
            <person name="Kuo R.C."/>
            <person name="Labutti K."/>
            <person name="Haridas S."/>
            <person name="Kuo A."/>
            <person name="Salamov A."/>
            <person name="Ahrendt S.R."/>
            <person name="Lipzen A."/>
            <person name="Sullivan W."/>
            <person name="Andreopoulos W.B."/>
            <person name="Clum A."/>
            <person name="Lindquist E."/>
            <person name="Daum C."/>
            <person name="Ramamoorthy G.K."/>
            <person name="Gryganskyi A."/>
            <person name="Culley D."/>
            <person name="Magnuson J.K."/>
            <person name="James T.Y."/>
            <person name="O'Malley M.A."/>
            <person name="Stajich J.E."/>
            <person name="Spatafora J.W."/>
            <person name="Visel A."/>
            <person name="Grigoriev I.V."/>
        </authorList>
    </citation>
    <scope>NUCLEOTIDE SEQUENCE [LARGE SCALE GENOMIC DNA]</scope>
    <source>
        <strain evidence="3 4">68-887.2</strain>
    </source>
</reference>
<keyword evidence="4" id="KW-1185">Reference proteome</keyword>
<dbReference type="Proteomes" id="UP000193986">
    <property type="component" value="Unassembled WGS sequence"/>
</dbReference>
<dbReference type="Gene3D" id="3.90.79.10">
    <property type="entry name" value="Nucleoside Triphosphate Pyrophosphohydrolase"/>
    <property type="match status" value="1"/>
</dbReference>
<dbReference type="GO" id="GO:0015938">
    <property type="term" value="P:coenzyme A catabolic process"/>
    <property type="evidence" value="ECO:0007669"/>
    <property type="project" value="TreeGrafter"/>
</dbReference>
<dbReference type="GO" id="GO:0010945">
    <property type="term" value="F:coenzyme A diphosphatase activity"/>
    <property type="evidence" value="ECO:0007669"/>
    <property type="project" value="InterPro"/>
</dbReference>